<proteinExistence type="predicted"/>
<evidence type="ECO:0000313" key="2">
    <source>
        <dbReference type="EMBL" id="CRY96766.1"/>
    </source>
</evidence>
<evidence type="ECO:0000256" key="1">
    <source>
        <dbReference type="SAM" id="MobiDB-lite"/>
    </source>
</evidence>
<reference evidence="2" key="1">
    <citation type="submission" date="2015-06" db="EMBL/GenBank/DDBJ databases">
        <authorList>
            <person name="Joergensen T."/>
        </authorList>
    </citation>
    <scope>NUCLEOTIDE SEQUENCE</scope>
    <source>
        <strain evidence="2">RGFK1256</strain>
    </source>
</reference>
<reference evidence="2" key="2">
    <citation type="submission" date="2015-07" db="EMBL/GenBank/DDBJ databases">
        <title>Plasmids, circular viruses and viroids from rat gut.</title>
        <authorList>
            <person name="Jorgensen T.J."/>
            <person name="Hansen M.A."/>
            <person name="Xu Z."/>
            <person name="Tabak M.A."/>
            <person name="Sorensen S.J."/>
            <person name="Hansen L.H."/>
        </authorList>
    </citation>
    <scope>NUCLEOTIDE SEQUENCE</scope>
    <source>
        <strain evidence="2">RGFK1256</strain>
    </source>
</reference>
<feature type="region of interest" description="Disordered" evidence="1">
    <location>
        <begin position="196"/>
        <end position="217"/>
    </location>
</feature>
<name>A0A0H5Q3W5_9ZZZZ</name>
<sequence length="217" mass="23247">MALYLFTVSFESATELPADQIVNTWHFEGSGSDYDNVGDMLKDFYDSVPTGETRAISEYMSSNSITGNYVIKAYDTTDPKPRVPQWEDTGTLIEVSAGAALPSECAVCFSYSAAGLSGTSPARRRGRVFIGGLGTFAAESVAGSARPKVEMQDVMAASGRDLIQASNASVSWEWRQYSPTSDASALVTGGWVDNAFDTQRRRGPDATTRTSFTGGTP</sequence>
<protein>
    <submittedName>
        <fullName evidence="2">Uncharacterized protein</fullName>
    </submittedName>
</protein>
<accession>A0A0H5Q3W5</accession>
<organism evidence="2">
    <name type="scientific">uncultured prokaryote</name>
    <dbReference type="NCBI Taxonomy" id="198431"/>
    <lineage>
        <taxon>unclassified sequences</taxon>
        <taxon>environmental samples</taxon>
    </lineage>
</organism>
<feature type="compositionally biased region" description="Polar residues" evidence="1">
    <location>
        <begin position="207"/>
        <end position="217"/>
    </location>
</feature>
<dbReference type="AlphaFoldDB" id="A0A0H5Q3W5"/>
<dbReference type="EMBL" id="LN853827">
    <property type="protein sequence ID" value="CRY96766.1"/>
    <property type="molecule type" value="Genomic_DNA"/>
</dbReference>